<reference evidence="4 5" key="1">
    <citation type="submission" date="2020-07" db="EMBL/GenBank/DDBJ databases">
        <title>Sequencing the genomes of 1000 actinobacteria strains.</title>
        <authorList>
            <person name="Klenk H.-P."/>
        </authorList>
    </citation>
    <scope>NUCLEOTIDE SEQUENCE [LARGE SCALE GENOMIC DNA]</scope>
    <source>
        <strain evidence="4 5">LI1</strain>
    </source>
</reference>
<dbReference type="Proteomes" id="UP000537260">
    <property type="component" value="Unassembled WGS sequence"/>
</dbReference>
<keyword evidence="4" id="KW-0413">Isomerase</keyword>
<organism evidence="4 5">
    <name type="scientific">Glaciibacter psychrotolerans</name>
    <dbReference type="NCBI Taxonomy" id="670054"/>
    <lineage>
        <taxon>Bacteria</taxon>
        <taxon>Bacillati</taxon>
        <taxon>Actinomycetota</taxon>
        <taxon>Actinomycetes</taxon>
        <taxon>Micrococcales</taxon>
        <taxon>Microbacteriaceae</taxon>
        <taxon>Glaciibacter</taxon>
    </lineage>
</organism>
<keyword evidence="2" id="KW-0472">Membrane</keyword>
<proteinExistence type="predicted"/>
<dbReference type="Pfam" id="PF13462">
    <property type="entry name" value="Thioredoxin_4"/>
    <property type="match status" value="1"/>
</dbReference>
<dbReference type="SUPFAM" id="SSF52833">
    <property type="entry name" value="Thioredoxin-like"/>
    <property type="match status" value="1"/>
</dbReference>
<dbReference type="RefSeq" id="WP_179579140.1">
    <property type="nucleotide sequence ID" value="NZ_JACCFM010000001.1"/>
</dbReference>
<evidence type="ECO:0000313" key="4">
    <source>
        <dbReference type="EMBL" id="NYJ20538.1"/>
    </source>
</evidence>
<dbReference type="GO" id="GO:0016853">
    <property type="term" value="F:isomerase activity"/>
    <property type="evidence" value="ECO:0007669"/>
    <property type="project" value="UniProtKB-KW"/>
</dbReference>
<protein>
    <submittedName>
        <fullName evidence="4">Protein-disulfide isomerase</fullName>
    </submittedName>
</protein>
<keyword evidence="5" id="KW-1185">Reference proteome</keyword>
<feature type="transmembrane region" description="Helical" evidence="2">
    <location>
        <begin position="40"/>
        <end position="62"/>
    </location>
</feature>
<keyword evidence="2" id="KW-0812">Transmembrane</keyword>
<feature type="region of interest" description="Disordered" evidence="1">
    <location>
        <begin position="1"/>
        <end position="21"/>
    </location>
</feature>
<feature type="domain" description="Thioredoxin-like fold" evidence="3">
    <location>
        <begin position="114"/>
        <end position="278"/>
    </location>
</feature>
<keyword evidence="2" id="KW-1133">Transmembrane helix</keyword>
<comment type="caution">
    <text evidence="4">The sequence shown here is derived from an EMBL/GenBank/DDBJ whole genome shotgun (WGS) entry which is preliminary data.</text>
</comment>
<sequence length="298" mass="30838">MNGTSPGEPRPPRKDLREAAREKARLQLKAAQKKEQRRQWAWRGGITVVLVAIVAVIALVIVNNAAPGSSSGPLNMASDGILFTGDGTTVSVVATPALTANEKPIATPESAPANTVNIVTYVDYLCPYCGQFESTNGPQISSWLTAGNATLEVHPISLLDSGSLGTKYSTRAANAAACVANFEPAKFLDVNTALFTNQPKEDSTGLTNAQLTTLVTDAGARDSSIPDCISNGTFTDWVASATTRALNGPLPNTSVPKVEGTPTVLVNGVKYTGALDDAAAFQAFVTQQASAATGSGSG</sequence>
<dbReference type="CDD" id="cd02972">
    <property type="entry name" value="DsbA_family"/>
    <property type="match status" value="1"/>
</dbReference>
<evidence type="ECO:0000259" key="3">
    <source>
        <dbReference type="Pfam" id="PF13462"/>
    </source>
</evidence>
<dbReference type="InterPro" id="IPR036249">
    <property type="entry name" value="Thioredoxin-like_sf"/>
</dbReference>
<name>A0A7Z0EF71_9MICO</name>
<dbReference type="InterPro" id="IPR012336">
    <property type="entry name" value="Thioredoxin-like_fold"/>
</dbReference>
<evidence type="ECO:0000256" key="2">
    <source>
        <dbReference type="SAM" id="Phobius"/>
    </source>
</evidence>
<dbReference type="Gene3D" id="3.40.30.10">
    <property type="entry name" value="Glutaredoxin"/>
    <property type="match status" value="1"/>
</dbReference>
<accession>A0A7Z0EF71</accession>
<dbReference type="AlphaFoldDB" id="A0A7Z0EF71"/>
<dbReference type="EMBL" id="JACCFM010000001">
    <property type="protein sequence ID" value="NYJ20538.1"/>
    <property type="molecule type" value="Genomic_DNA"/>
</dbReference>
<feature type="compositionally biased region" description="Basic and acidic residues" evidence="1">
    <location>
        <begin position="10"/>
        <end position="21"/>
    </location>
</feature>
<gene>
    <name evidence="4" type="ORF">HNR05_002329</name>
</gene>
<evidence type="ECO:0000313" key="5">
    <source>
        <dbReference type="Proteomes" id="UP000537260"/>
    </source>
</evidence>
<evidence type="ECO:0000256" key="1">
    <source>
        <dbReference type="SAM" id="MobiDB-lite"/>
    </source>
</evidence>